<reference evidence="2 3" key="1">
    <citation type="journal article" date="1992" name="Int. J. Syst. Bacteriol.">
        <title>Sphingobacterium antarcticus sp. nov. a Psychrotrophic Bacterium from the Soils of Schirmacher Oasis, Antarctica.</title>
        <authorList>
            <person name="Shivaji S."/>
            <person name="Ray M.K."/>
            <person name="Rao N.S."/>
            <person name="Saiserr L."/>
            <person name="Jagannadham M.V."/>
            <person name="Kumar G.S."/>
            <person name="Reddy G."/>
            <person name="Bhargava P.M."/>
        </authorList>
    </citation>
    <scope>NUCLEOTIDE SEQUENCE [LARGE SCALE GENOMIC DNA]</scope>
    <source>
        <strain evidence="2 3">4BY</strain>
    </source>
</reference>
<dbReference type="eggNOG" id="COG1721">
    <property type="taxonomic scope" value="Bacteria"/>
</dbReference>
<dbReference type="InterPro" id="IPR002881">
    <property type="entry name" value="DUF58"/>
</dbReference>
<dbReference type="InterPro" id="IPR036465">
    <property type="entry name" value="vWFA_dom_sf"/>
</dbReference>
<dbReference type="SUPFAM" id="SSF53300">
    <property type="entry name" value="vWA-like"/>
    <property type="match status" value="1"/>
</dbReference>
<organism evidence="2 3">
    <name type="scientific">Pedobacter antarcticus 4BY</name>
    <dbReference type="NCBI Taxonomy" id="1358423"/>
    <lineage>
        <taxon>Bacteria</taxon>
        <taxon>Pseudomonadati</taxon>
        <taxon>Bacteroidota</taxon>
        <taxon>Sphingobacteriia</taxon>
        <taxon>Sphingobacteriales</taxon>
        <taxon>Sphingobacteriaceae</taxon>
        <taxon>Pedobacter</taxon>
    </lineage>
</organism>
<gene>
    <name evidence="2" type="ORF">N180_00265</name>
</gene>
<dbReference type="RefSeq" id="WP_037444644.1">
    <property type="nucleotide sequence ID" value="NZ_JNFF01000117.1"/>
</dbReference>
<proteinExistence type="predicted"/>
<comment type="caution">
    <text evidence="2">The sequence shown here is derived from an EMBL/GenBank/DDBJ whole genome shotgun (WGS) entry which is preliminary data.</text>
</comment>
<dbReference type="AlphaFoldDB" id="A0A081PBN4"/>
<evidence type="ECO:0000259" key="1">
    <source>
        <dbReference type="Pfam" id="PF01882"/>
    </source>
</evidence>
<evidence type="ECO:0000313" key="2">
    <source>
        <dbReference type="EMBL" id="KEQ28107.1"/>
    </source>
</evidence>
<name>A0A081PBN4_9SPHI</name>
<dbReference type="Pfam" id="PF01882">
    <property type="entry name" value="DUF58"/>
    <property type="match status" value="1"/>
</dbReference>
<dbReference type="PANTHER" id="PTHR33608:SF7">
    <property type="entry name" value="DUF58 DOMAIN-CONTAINING PROTEIN"/>
    <property type="match status" value="1"/>
</dbReference>
<evidence type="ECO:0000313" key="3">
    <source>
        <dbReference type="Proteomes" id="UP000028007"/>
    </source>
</evidence>
<dbReference type="Proteomes" id="UP000028007">
    <property type="component" value="Unassembled WGS sequence"/>
</dbReference>
<dbReference type="PANTHER" id="PTHR33608">
    <property type="entry name" value="BLL2464 PROTEIN"/>
    <property type="match status" value="1"/>
</dbReference>
<protein>
    <recommendedName>
        <fullName evidence="1">DUF58 domain-containing protein</fullName>
    </recommendedName>
</protein>
<keyword evidence="3" id="KW-1185">Reference proteome</keyword>
<feature type="domain" description="DUF58" evidence="1">
    <location>
        <begin position="45"/>
        <end position="254"/>
    </location>
</feature>
<accession>A0A081PBN4</accession>
<sequence length="295" mass="34250">MSSLLDPKIMMAIKELSLSAKMTVDGMMSGINKSAVKGPGMEFSQYRSYQPGDDLRSLDWKMFARSDRYYIRESEIETNISIRMLIDASASMEHQDGEFTKIDYARYLAASLAYLGNLQGDALGLYVFEEKGIYSLAAKQDFQHLSRIFYQLEQIKPQGKFTTPVHYKELYAGSKNRELLILMTDLYQTNAEIFTLLDTLTSLGHEVLVFHLLSRNELELDYKGYSTFEDLESGKSIQIDQSKVRQEYQQQMKDYLEKTRTELLDRGIYYRLMVTDEPLDQALRDFLKQRTKLRV</sequence>
<dbReference type="Gene3D" id="3.40.50.410">
    <property type="entry name" value="von Willebrand factor, type A domain"/>
    <property type="match status" value="1"/>
</dbReference>
<dbReference type="EMBL" id="JNFF01000117">
    <property type="protein sequence ID" value="KEQ28107.1"/>
    <property type="molecule type" value="Genomic_DNA"/>
</dbReference>